<dbReference type="InterPro" id="IPR029063">
    <property type="entry name" value="SAM-dependent_MTases_sf"/>
</dbReference>
<protein>
    <recommendedName>
        <fullName evidence="7">Ribosomal RNA small subunit methyltransferase A</fullName>
        <ecNumber evidence="7">2.1.1.182</ecNumber>
    </recommendedName>
    <alternativeName>
        <fullName evidence="7">16S rRNA (adenine(1518)-N(6)/adenine(1519)-N(6))-dimethyltransferase</fullName>
    </alternativeName>
    <alternativeName>
        <fullName evidence="7">16S rRNA dimethyladenosine transferase</fullName>
    </alternativeName>
    <alternativeName>
        <fullName evidence="7">16S rRNA dimethylase</fullName>
    </alternativeName>
    <alternativeName>
        <fullName evidence="7">S-adenosylmethionine-6-N', N'-adenosyl(rRNA) dimethyltransferase</fullName>
    </alternativeName>
</protein>
<feature type="domain" description="Ribosomal RNA adenine methylase transferase N-terminal" evidence="9">
    <location>
        <begin position="40"/>
        <end position="209"/>
    </location>
</feature>
<sequence length="281" mass="32513">MYKNMPMPKPFSAEIVYFCNMSIVRAKKSLGQHFLRDQNIARKITDSLLPVTRDILEIGPGMGVLTRHLFANPAFSVRAIDIDQESIDYLHQELPEYQDRILYGDFLKTDIRQYYQEPFSVIGNLPYNISSQIFFRIIENRHLVRQVVCMIQKEVAERIAASPGSKTYGILSVFLQAFYHIEYLFTVGEKVFDPPPKVKSAVIRLTRNERVELGCEEKLFFNVVKTGFNQRRKTLRNSIRGIIPPGFDSPYLNLRPEQLGITDFLQLCQDIEKNRNIGDKA</sequence>
<dbReference type="NCBIfam" id="TIGR00755">
    <property type="entry name" value="ksgA"/>
    <property type="match status" value="1"/>
</dbReference>
<comment type="similarity">
    <text evidence="7">Belongs to the class I-like SAM-binding methyltransferase superfamily. rRNA adenine N(6)-methyltransferase family. RsmA subfamily.</text>
</comment>
<dbReference type="PaxDb" id="709991-Odosp_0153"/>
<dbReference type="CDD" id="cd02440">
    <property type="entry name" value="AdoMet_MTases"/>
    <property type="match status" value="1"/>
</dbReference>
<dbReference type="PANTHER" id="PTHR11727">
    <property type="entry name" value="DIMETHYLADENOSINE TRANSFERASE"/>
    <property type="match status" value="1"/>
</dbReference>
<dbReference type="EC" id="2.1.1.182" evidence="7"/>
<name>F9Z2Y5_ODOSD</name>
<dbReference type="KEGG" id="osp:Odosp_0153"/>
<evidence type="ECO:0000256" key="5">
    <source>
        <dbReference type="ARBA" id="ARBA00022691"/>
    </source>
</evidence>
<comment type="catalytic activity">
    <reaction evidence="7">
        <text>adenosine(1518)/adenosine(1519) in 16S rRNA + 4 S-adenosyl-L-methionine = N(6)-dimethyladenosine(1518)/N(6)-dimethyladenosine(1519) in 16S rRNA + 4 S-adenosyl-L-homocysteine + 4 H(+)</text>
        <dbReference type="Rhea" id="RHEA:19609"/>
        <dbReference type="Rhea" id="RHEA-COMP:10232"/>
        <dbReference type="Rhea" id="RHEA-COMP:10233"/>
        <dbReference type="ChEBI" id="CHEBI:15378"/>
        <dbReference type="ChEBI" id="CHEBI:57856"/>
        <dbReference type="ChEBI" id="CHEBI:59789"/>
        <dbReference type="ChEBI" id="CHEBI:74411"/>
        <dbReference type="ChEBI" id="CHEBI:74493"/>
        <dbReference type="EC" id="2.1.1.182"/>
    </reaction>
</comment>
<evidence type="ECO:0000256" key="8">
    <source>
        <dbReference type="PROSITE-ProRule" id="PRU01026"/>
    </source>
</evidence>
<dbReference type="Gene3D" id="1.10.8.100">
    <property type="entry name" value="Ribosomal RNA adenine dimethylase-like, domain 2"/>
    <property type="match status" value="1"/>
</dbReference>
<dbReference type="SUPFAM" id="SSF53335">
    <property type="entry name" value="S-adenosyl-L-methionine-dependent methyltransferases"/>
    <property type="match status" value="1"/>
</dbReference>
<dbReference type="InterPro" id="IPR011530">
    <property type="entry name" value="rRNA_adenine_dimethylase"/>
</dbReference>
<dbReference type="AlphaFoldDB" id="F9Z2Y5"/>
<evidence type="ECO:0000313" key="11">
    <source>
        <dbReference type="Proteomes" id="UP000006657"/>
    </source>
</evidence>
<accession>F9Z2Y5</accession>
<keyword evidence="2 7" id="KW-0698">rRNA processing</keyword>
<keyword evidence="5 7" id="KW-0949">S-adenosyl-L-methionine</keyword>
<evidence type="ECO:0000256" key="4">
    <source>
        <dbReference type="ARBA" id="ARBA00022679"/>
    </source>
</evidence>
<evidence type="ECO:0000259" key="9">
    <source>
        <dbReference type="SMART" id="SM00650"/>
    </source>
</evidence>
<evidence type="ECO:0000256" key="3">
    <source>
        <dbReference type="ARBA" id="ARBA00022603"/>
    </source>
</evidence>
<dbReference type="InterPro" id="IPR023165">
    <property type="entry name" value="rRNA_Ade_diMease-like_C"/>
</dbReference>
<comment type="function">
    <text evidence="7">Specifically dimethylates two adjacent adenosines (A1518 and A1519) in the loop of a conserved hairpin near the 3'-end of 16S rRNA in the 30S particle. May play a critical role in biogenesis of 30S subunits.</text>
</comment>
<dbReference type="InterPro" id="IPR001737">
    <property type="entry name" value="KsgA/Erm"/>
</dbReference>
<dbReference type="HAMAP" id="MF_00607">
    <property type="entry name" value="16SrRNA_methyltr_A"/>
    <property type="match status" value="1"/>
</dbReference>
<evidence type="ECO:0000256" key="1">
    <source>
        <dbReference type="ARBA" id="ARBA00022490"/>
    </source>
</evidence>
<evidence type="ECO:0000256" key="2">
    <source>
        <dbReference type="ARBA" id="ARBA00022552"/>
    </source>
</evidence>
<keyword evidence="4 7" id="KW-0808">Transferase</keyword>
<comment type="subcellular location">
    <subcellularLocation>
        <location evidence="7">Cytoplasm</location>
    </subcellularLocation>
</comment>
<evidence type="ECO:0000256" key="7">
    <source>
        <dbReference type="HAMAP-Rule" id="MF_00607"/>
    </source>
</evidence>
<keyword evidence="6 7" id="KW-0694">RNA-binding</keyword>
<feature type="binding site" evidence="7 8">
    <location>
        <position position="35"/>
    </location>
    <ligand>
        <name>S-adenosyl-L-methionine</name>
        <dbReference type="ChEBI" id="CHEBI:59789"/>
    </ligand>
</feature>
<dbReference type="InterPro" id="IPR020598">
    <property type="entry name" value="rRNA_Ade_methylase_Trfase_N"/>
</dbReference>
<dbReference type="Gene3D" id="3.40.50.150">
    <property type="entry name" value="Vaccinia Virus protein VP39"/>
    <property type="match status" value="1"/>
</dbReference>
<dbReference type="PANTHER" id="PTHR11727:SF7">
    <property type="entry name" value="DIMETHYLADENOSINE TRANSFERASE-RELATED"/>
    <property type="match status" value="1"/>
</dbReference>
<dbReference type="HOGENOM" id="CLU_041220_0_1_10"/>
<dbReference type="GO" id="GO:0003723">
    <property type="term" value="F:RNA binding"/>
    <property type="evidence" value="ECO:0007669"/>
    <property type="project" value="UniProtKB-UniRule"/>
</dbReference>
<keyword evidence="11" id="KW-1185">Reference proteome</keyword>
<dbReference type="Pfam" id="PF00398">
    <property type="entry name" value="RrnaAD"/>
    <property type="match status" value="1"/>
</dbReference>
<reference evidence="10 11" key="1">
    <citation type="journal article" date="2011" name="Stand. Genomic Sci.">
        <title>Complete genome sequence of Odoribacter splanchnicus type strain (1651/6).</title>
        <authorList>
            <consortium name="US DOE Joint Genome Institute (JGI-PGF)"/>
            <person name="Goker M."/>
            <person name="Gronow S."/>
            <person name="Zeytun A."/>
            <person name="Nolan M."/>
            <person name="Lucas S."/>
            <person name="Lapidus A."/>
            <person name="Hammon N."/>
            <person name="Deshpande S."/>
            <person name="Cheng J.F."/>
            <person name="Pitluck S."/>
            <person name="Liolios K."/>
            <person name="Pagani I."/>
            <person name="Ivanova N."/>
            <person name="Mavromatis K."/>
            <person name="Ovchinikova G."/>
            <person name="Pati A."/>
            <person name="Tapia R."/>
            <person name="Han C."/>
            <person name="Goodwin L."/>
            <person name="Chen A."/>
            <person name="Palaniappan K."/>
            <person name="Land M."/>
            <person name="Hauser L."/>
            <person name="Jeffries C.D."/>
            <person name="Brambilla E.M."/>
            <person name="Rohde M."/>
            <person name="Detter J.C."/>
            <person name="Woyke T."/>
            <person name="Bristow J."/>
            <person name="Markowitz V."/>
            <person name="Hugenholtz P."/>
            <person name="Eisen J.A."/>
            <person name="Kyrpides N.C."/>
            <person name="Klenk H.P."/>
        </authorList>
    </citation>
    <scope>NUCLEOTIDE SEQUENCE [LARGE SCALE GENOMIC DNA]</scope>
    <source>
        <strain evidence="11">ATCC 29572 / DSM 20712 / JCM 15291 / NCTC 10825 / 1651/6</strain>
    </source>
</reference>
<dbReference type="eggNOG" id="COG0030">
    <property type="taxonomic scope" value="Bacteria"/>
</dbReference>
<feature type="binding site" evidence="8">
    <location>
        <position position="81"/>
    </location>
    <ligand>
        <name>S-adenosyl-L-methionine</name>
        <dbReference type="ChEBI" id="CHEBI:59789"/>
    </ligand>
</feature>
<dbReference type="STRING" id="709991.Odosp_0153"/>
<feature type="binding site" evidence="7 8">
    <location>
        <position position="33"/>
    </location>
    <ligand>
        <name>S-adenosyl-L-methionine</name>
        <dbReference type="ChEBI" id="CHEBI:59789"/>
    </ligand>
</feature>
<dbReference type="SMART" id="SM00650">
    <property type="entry name" value="rADc"/>
    <property type="match status" value="1"/>
</dbReference>
<dbReference type="GO" id="GO:0052908">
    <property type="term" value="F:16S rRNA (adenine(1518)-N(6)/adenine(1519)-N(6))-dimethyltransferase activity"/>
    <property type="evidence" value="ECO:0007669"/>
    <property type="project" value="UniProtKB-EC"/>
</dbReference>
<gene>
    <name evidence="7" type="primary">rsmA</name>
    <name evidence="7" type="synonym">ksgA</name>
    <name evidence="10" type="ordered locus">Odosp_0153</name>
</gene>
<evidence type="ECO:0000256" key="6">
    <source>
        <dbReference type="ARBA" id="ARBA00022884"/>
    </source>
</evidence>
<dbReference type="GO" id="GO:0005829">
    <property type="term" value="C:cytosol"/>
    <property type="evidence" value="ECO:0007669"/>
    <property type="project" value="TreeGrafter"/>
</dbReference>
<keyword evidence="3 7" id="KW-0489">Methyltransferase</keyword>
<organism evidence="10 11">
    <name type="scientific">Odoribacter splanchnicus (strain ATCC 29572 / DSM 20712 / CIP 104287 / JCM 15291 / NCTC 10825 / 1651/6)</name>
    <name type="common">Bacteroides splanchnicus</name>
    <dbReference type="NCBI Taxonomy" id="709991"/>
    <lineage>
        <taxon>Bacteria</taxon>
        <taxon>Pseudomonadati</taxon>
        <taxon>Bacteroidota</taxon>
        <taxon>Bacteroidia</taxon>
        <taxon>Bacteroidales</taxon>
        <taxon>Odoribacteraceae</taxon>
        <taxon>Odoribacter</taxon>
    </lineage>
</organism>
<feature type="binding site" evidence="7 8">
    <location>
        <position position="105"/>
    </location>
    <ligand>
        <name>S-adenosyl-L-methionine</name>
        <dbReference type="ChEBI" id="CHEBI:59789"/>
    </ligand>
</feature>
<dbReference type="EMBL" id="CP002544">
    <property type="protein sequence ID" value="ADY31265.1"/>
    <property type="molecule type" value="Genomic_DNA"/>
</dbReference>
<proteinExistence type="inferred from homology"/>
<feature type="binding site" evidence="7 8">
    <location>
        <position position="124"/>
    </location>
    <ligand>
        <name>S-adenosyl-L-methionine</name>
        <dbReference type="ChEBI" id="CHEBI:59789"/>
    </ligand>
</feature>
<comment type="caution">
    <text evidence="7">Lacks conserved residue(s) required for the propagation of feature annotation.</text>
</comment>
<evidence type="ECO:0000313" key="10">
    <source>
        <dbReference type="EMBL" id="ADY31265.1"/>
    </source>
</evidence>
<feature type="binding site" evidence="7 8">
    <location>
        <position position="59"/>
    </location>
    <ligand>
        <name>S-adenosyl-L-methionine</name>
        <dbReference type="ChEBI" id="CHEBI:59789"/>
    </ligand>
</feature>
<keyword evidence="1 7" id="KW-0963">Cytoplasm</keyword>
<dbReference type="Proteomes" id="UP000006657">
    <property type="component" value="Chromosome"/>
</dbReference>
<dbReference type="PROSITE" id="PS51689">
    <property type="entry name" value="SAM_RNA_A_N6_MT"/>
    <property type="match status" value="1"/>
</dbReference>